<dbReference type="PROSITE" id="PS50850">
    <property type="entry name" value="MFS"/>
    <property type="match status" value="1"/>
</dbReference>
<feature type="transmembrane region" description="Helical" evidence="10">
    <location>
        <begin position="172"/>
        <end position="189"/>
    </location>
</feature>
<name>A0A8H3YJ43_9TREE</name>
<dbReference type="SUPFAM" id="SSF103473">
    <property type="entry name" value="MFS general substrate transporter"/>
    <property type="match status" value="1"/>
</dbReference>
<feature type="transmembrane region" description="Helical" evidence="10">
    <location>
        <begin position="328"/>
        <end position="345"/>
    </location>
</feature>
<dbReference type="EMBL" id="BLZA01000040">
    <property type="protein sequence ID" value="GHJ89171.1"/>
    <property type="molecule type" value="Genomic_DNA"/>
</dbReference>
<feature type="transmembrane region" description="Helical" evidence="10">
    <location>
        <begin position="286"/>
        <end position="308"/>
    </location>
</feature>
<dbReference type="InterPro" id="IPR020846">
    <property type="entry name" value="MFS_dom"/>
</dbReference>
<dbReference type="PROSITE" id="PS00217">
    <property type="entry name" value="SUGAR_TRANSPORT_2"/>
    <property type="match status" value="1"/>
</dbReference>
<feature type="region of interest" description="Disordered" evidence="9">
    <location>
        <begin position="516"/>
        <end position="541"/>
    </location>
</feature>
<organism evidence="12 13">
    <name type="scientific">Naganishia liquefaciens</name>
    <dbReference type="NCBI Taxonomy" id="104408"/>
    <lineage>
        <taxon>Eukaryota</taxon>
        <taxon>Fungi</taxon>
        <taxon>Dikarya</taxon>
        <taxon>Basidiomycota</taxon>
        <taxon>Agaricomycotina</taxon>
        <taxon>Tremellomycetes</taxon>
        <taxon>Filobasidiales</taxon>
        <taxon>Filobasidiaceae</taxon>
        <taxon>Naganishia</taxon>
    </lineage>
</organism>
<evidence type="ECO:0000259" key="11">
    <source>
        <dbReference type="PROSITE" id="PS50850"/>
    </source>
</evidence>
<feature type="domain" description="Major facilitator superfamily (MFS) profile" evidence="11">
    <location>
        <begin position="37"/>
        <end position="487"/>
    </location>
</feature>
<dbReference type="PANTHER" id="PTHR48022:SF64">
    <property type="entry name" value="MAJOR FACILITATOR SUPERFAMILY (MFS) PROFILE DOMAIN-CONTAINING PROTEIN"/>
    <property type="match status" value="1"/>
</dbReference>
<dbReference type="InterPro" id="IPR005828">
    <property type="entry name" value="MFS_sugar_transport-like"/>
</dbReference>
<feature type="transmembrane region" description="Helical" evidence="10">
    <location>
        <begin position="130"/>
        <end position="152"/>
    </location>
</feature>
<evidence type="ECO:0000256" key="5">
    <source>
        <dbReference type="ARBA" id="ARBA00022989"/>
    </source>
</evidence>
<evidence type="ECO:0000256" key="4">
    <source>
        <dbReference type="ARBA" id="ARBA00022692"/>
    </source>
</evidence>
<feature type="transmembrane region" description="Helical" evidence="10">
    <location>
        <begin position="105"/>
        <end position="124"/>
    </location>
</feature>
<dbReference type="InterPro" id="IPR036259">
    <property type="entry name" value="MFS_trans_sf"/>
</dbReference>
<comment type="similarity">
    <text evidence="2 8">Belongs to the major facilitator superfamily. Sugar transporter (TC 2.A.1.1) family.</text>
</comment>
<feature type="transmembrane region" description="Helical" evidence="10">
    <location>
        <begin position="435"/>
        <end position="456"/>
    </location>
</feature>
<reference evidence="12" key="1">
    <citation type="submission" date="2020-07" db="EMBL/GenBank/DDBJ databases">
        <title>Draft Genome Sequence of a Deep-Sea Yeast, Naganishia (Cryptococcus) liquefaciens strain N6.</title>
        <authorList>
            <person name="Han Y.W."/>
            <person name="Kajitani R."/>
            <person name="Morimoto H."/>
            <person name="Parhat M."/>
            <person name="Tsubouchi H."/>
            <person name="Bakenova O."/>
            <person name="Ogata M."/>
            <person name="Argunhan B."/>
            <person name="Aoki R."/>
            <person name="Kajiwara S."/>
            <person name="Itoh T."/>
            <person name="Iwasaki H."/>
        </authorList>
    </citation>
    <scope>NUCLEOTIDE SEQUENCE</scope>
    <source>
        <strain evidence="12">N6</strain>
    </source>
</reference>
<comment type="catalytic activity">
    <reaction evidence="7">
        <text>myo-inositol(out) + H(+)(out) = myo-inositol(in) + H(+)(in)</text>
        <dbReference type="Rhea" id="RHEA:60364"/>
        <dbReference type="ChEBI" id="CHEBI:15378"/>
        <dbReference type="ChEBI" id="CHEBI:17268"/>
    </reaction>
</comment>
<evidence type="ECO:0000313" key="13">
    <source>
        <dbReference type="Proteomes" id="UP000620104"/>
    </source>
</evidence>
<evidence type="ECO:0000256" key="7">
    <source>
        <dbReference type="ARBA" id="ARBA00049119"/>
    </source>
</evidence>
<keyword evidence="3 8" id="KW-0813">Transport</keyword>
<dbReference type="FunFam" id="1.20.1250.20:FF:000117">
    <property type="entry name" value="MFS hexose transporter"/>
    <property type="match status" value="1"/>
</dbReference>
<keyword evidence="6 10" id="KW-0472">Membrane</keyword>
<feature type="transmembrane region" description="Helical" evidence="10">
    <location>
        <begin position="352"/>
        <end position="375"/>
    </location>
</feature>
<dbReference type="Pfam" id="PF00083">
    <property type="entry name" value="Sugar_tr"/>
    <property type="match status" value="1"/>
</dbReference>
<feature type="transmembrane region" description="Helical" evidence="10">
    <location>
        <begin position="195"/>
        <end position="216"/>
    </location>
</feature>
<evidence type="ECO:0000256" key="9">
    <source>
        <dbReference type="SAM" id="MobiDB-lite"/>
    </source>
</evidence>
<dbReference type="GO" id="GO:0005351">
    <property type="term" value="F:carbohydrate:proton symporter activity"/>
    <property type="evidence" value="ECO:0007669"/>
    <property type="project" value="TreeGrafter"/>
</dbReference>
<feature type="transmembrane region" description="Helical" evidence="10">
    <location>
        <begin position="30"/>
        <end position="50"/>
    </location>
</feature>
<evidence type="ECO:0000256" key="1">
    <source>
        <dbReference type="ARBA" id="ARBA00004141"/>
    </source>
</evidence>
<dbReference type="AlphaFoldDB" id="A0A8H3YJ43"/>
<evidence type="ECO:0000256" key="3">
    <source>
        <dbReference type="ARBA" id="ARBA00022448"/>
    </source>
</evidence>
<dbReference type="PRINTS" id="PR00171">
    <property type="entry name" value="SUGRTRNSPORT"/>
</dbReference>
<dbReference type="OrthoDB" id="6133115at2759"/>
<feature type="transmembrane region" description="Helical" evidence="10">
    <location>
        <begin position="395"/>
        <end position="423"/>
    </location>
</feature>
<comment type="subcellular location">
    <subcellularLocation>
        <location evidence="1">Membrane</location>
        <topology evidence="1">Multi-pass membrane protein</topology>
    </subcellularLocation>
</comment>
<proteinExistence type="inferred from homology"/>
<gene>
    <name evidence="12" type="ORF">NliqN6_5573</name>
</gene>
<dbReference type="NCBIfam" id="TIGR00879">
    <property type="entry name" value="SP"/>
    <property type="match status" value="1"/>
</dbReference>
<dbReference type="InterPro" id="IPR005829">
    <property type="entry name" value="Sugar_transporter_CS"/>
</dbReference>
<comment type="caution">
    <text evidence="12">The sequence shown here is derived from an EMBL/GenBank/DDBJ whole genome shotgun (WGS) entry which is preliminary data.</text>
</comment>
<sequence>MADHIVNTGSMGADLAQLMQGRDTRFYRGFLAKLTAIIFLALITSMTNGYDGSMMNGLQTLDLWQDYFNEPKGSLLGIFNAIQSIGGICALPFAAYACDGFGRRWTIFGGSIIMLIGVGIQTGAQNIGMFIGARGLIGFGLGFACAAAPLLITELSFPTHRGPLTSLYNSSWYLGSIVAAWATYGTFRINNNWSWRIPSILQGLPSVIQVFLILLIPESPRWLMDKGREEEARRVIVKYHCGGDESDPLAAYECDEIKTALQLEKEANRGSSFKSLFVGKGNQRRMLVIIAIAFFSQWSGNGLVSYYLNSVLEGIGITATSTKTLINGILNIFNYATAIFGALTCDRIGRRPLFLISTAGMTICFAIWTACSATYHKSAQDVDADGKPLHPNKSAGNAVLAMIFLFYMFYNLAMSPLLVAYTVEILPYRIRAKGLIIMNLAVNCALVFNQYVNPIALDAINWRYYCVFVAFLLFEFIFCWFFIKETKGRSLEEIAVLFDGEEVEDELKKRTQRAELEDNGMGSPAFDEEKKLGYAGVQHLE</sequence>
<dbReference type="InterPro" id="IPR050360">
    <property type="entry name" value="MFS_Sugar_Transporters"/>
</dbReference>
<feature type="transmembrane region" description="Helical" evidence="10">
    <location>
        <begin position="75"/>
        <end position="98"/>
    </location>
</feature>
<keyword evidence="13" id="KW-1185">Reference proteome</keyword>
<evidence type="ECO:0000256" key="8">
    <source>
        <dbReference type="RuleBase" id="RU003346"/>
    </source>
</evidence>
<dbReference type="Gene3D" id="1.20.1250.20">
    <property type="entry name" value="MFS general substrate transporter like domains"/>
    <property type="match status" value="1"/>
</dbReference>
<evidence type="ECO:0000256" key="6">
    <source>
        <dbReference type="ARBA" id="ARBA00023136"/>
    </source>
</evidence>
<protein>
    <recommendedName>
        <fullName evidence="11">Major facilitator superfamily (MFS) profile domain-containing protein</fullName>
    </recommendedName>
</protein>
<dbReference type="PANTHER" id="PTHR48022">
    <property type="entry name" value="PLASTIDIC GLUCOSE TRANSPORTER 4"/>
    <property type="match status" value="1"/>
</dbReference>
<keyword evidence="4 10" id="KW-0812">Transmembrane</keyword>
<dbReference type="InterPro" id="IPR003663">
    <property type="entry name" value="Sugar/inositol_transpt"/>
</dbReference>
<evidence type="ECO:0000313" key="12">
    <source>
        <dbReference type="EMBL" id="GHJ89171.1"/>
    </source>
</evidence>
<dbReference type="GO" id="GO:0016020">
    <property type="term" value="C:membrane"/>
    <property type="evidence" value="ECO:0007669"/>
    <property type="project" value="UniProtKB-SubCell"/>
</dbReference>
<evidence type="ECO:0000256" key="2">
    <source>
        <dbReference type="ARBA" id="ARBA00010992"/>
    </source>
</evidence>
<keyword evidence="5 10" id="KW-1133">Transmembrane helix</keyword>
<evidence type="ECO:0000256" key="10">
    <source>
        <dbReference type="SAM" id="Phobius"/>
    </source>
</evidence>
<dbReference type="Proteomes" id="UP000620104">
    <property type="component" value="Unassembled WGS sequence"/>
</dbReference>
<feature type="transmembrane region" description="Helical" evidence="10">
    <location>
        <begin position="462"/>
        <end position="483"/>
    </location>
</feature>
<accession>A0A8H3YJ43</accession>